<dbReference type="AlphaFoldDB" id="T1J341"/>
<feature type="region of interest" description="Disordered" evidence="1">
    <location>
        <begin position="272"/>
        <end position="349"/>
    </location>
</feature>
<reference evidence="3" key="1">
    <citation type="submission" date="2011-05" db="EMBL/GenBank/DDBJ databases">
        <authorList>
            <person name="Richards S.R."/>
            <person name="Qu J."/>
            <person name="Jiang H."/>
            <person name="Jhangiani S.N."/>
            <person name="Agravi P."/>
            <person name="Goodspeed R."/>
            <person name="Gross S."/>
            <person name="Mandapat C."/>
            <person name="Jackson L."/>
            <person name="Mathew T."/>
            <person name="Pu L."/>
            <person name="Thornton R."/>
            <person name="Saada N."/>
            <person name="Wilczek-Boney K.B."/>
            <person name="Lee S."/>
            <person name="Kovar C."/>
            <person name="Wu Y."/>
            <person name="Scherer S.E."/>
            <person name="Worley K.C."/>
            <person name="Muzny D.M."/>
            <person name="Gibbs R."/>
        </authorList>
    </citation>
    <scope>NUCLEOTIDE SEQUENCE</scope>
    <source>
        <strain evidence="3">Brora</strain>
    </source>
</reference>
<feature type="compositionally biased region" description="Low complexity" evidence="1">
    <location>
        <begin position="315"/>
        <end position="326"/>
    </location>
</feature>
<feature type="compositionally biased region" description="Polar residues" evidence="1">
    <location>
        <begin position="138"/>
        <end position="154"/>
    </location>
</feature>
<feature type="region of interest" description="Disordered" evidence="1">
    <location>
        <begin position="138"/>
        <end position="244"/>
    </location>
</feature>
<feature type="compositionally biased region" description="Basic and acidic residues" evidence="1">
    <location>
        <begin position="26"/>
        <end position="37"/>
    </location>
</feature>
<proteinExistence type="predicted"/>
<keyword evidence="3" id="KW-1185">Reference proteome</keyword>
<protein>
    <submittedName>
        <fullName evidence="2">Uncharacterized protein</fullName>
    </submittedName>
</protein>
<dbReference type="EnsemblMetazoa" id="SMAR007999-RA">
    <property type="protein sequence ID" value="SMAR007999-PA"/>
    <property type="gene ID" value="SMAR007999"/>
</dbReference>
<feature type="compositionally biased region" description="Low complexity" evidence="1">
    <location>
        <begin position="155"/>
        <end position="169"/>
    </location>
</feature>
<dbReference type="Proteomes" id="UP000014500">
    <property type="component" value="Unassembled WGS sequence"/>
</dbReference>
<evidence type="ECO:0000256" key="1">
    <source>
        <dbReference type="SAM" id="MobiDB-lite"/>
    </source>
</evidence>
<evidence type="ECO:0000313" key="2">
    <source>
        <dbReference type="EnsemblMetazoa" id="SMAR007999-PA"/>
    </source>
</evidence>
<feature type="region of interest" description="Disordered" evidence="1">
    <location>
        <begin position="1"/>
        <end position="39"/>
    </location>
</feature>
<feature type="compositionally biased region" description="Basic and acidic residues" evidence="1">
    <location>
        <begin position="173"/>
        <end position="182"/>
    </location>
</feature>
<dbReference type="HOGENOM" id="CLU_527137_0_0_1"/>
<dbReference type="EMBL" id="JH431820">
    <property type="status" value="NOT_ANNOTATED_CDS"/>
    <property type="molecule type" value="Genomic_DNA"/>
</dbReference>
<organism evidence="2 3">
    <name type="scientific">Strigamia maritima</name>
    <name type="common">European centipede</name>
    <name type="synonym">Geophilus maritimus</name>
    <dbReference type="NCBI Taxonomy" id="126957"/>
    <lineage>
        <taxon>Eukaryota</taxon>
        <taxon>Metazoa</taxon>
        <taxon>Ecdysozoa</taxon>
        <taxon>Arthropoda</taxon>
        <taxon>Myriapoda</taxon>
        <taxon>Chilopoda</taxon>
        <taxon>Pleurostigmophora</taxon>
        <taxon>Geophilomorpha</taxon>
        <taxon>Linotaeniidae</taxon>
        <taxon>Strigamia</taxon>
    </lineage>
</organism>
<name>T1J341_STRMM</name>
<feature type="compositionally biased region" description="Basic and acidic residues" evidence="1">
    <location>
        <begin position="196"/>
        <end position="209"/>
    </location>
</feature>
<feature type="region of interest" description="Disordered" evidence="1">
    <location>
        <begin position="75"/>
        <end position="97"/>
    </location>
</feature>
<sequence>MEGNKMSTLKRIFGKATKRLSNSPQRDAKHSSHKNLETRTVNTIASEVKDSSSEWNSSVIKDEWKCESECGSNISPTLTAPFVTEETPSKSGLFPEDPVLEMTTEGEDQDAAMAKDAPETVTFIVDKELGADEHKQHLWSNLSGPGNPLNDSMQESAVTSSTVSDSVVSEDGDGMKIARSEGTEPQVGFPSRVRHRGDGSASRKDDEKRRGHHRRHHRDEKSPDESSKPTSGKKRAVVYMSRDDLKRTATLPTLQRASTMCSNSLVKDGAPTISAGSVNGANRQSPSESHLNSRNESASIRTARSVIVSNRTETSSPSGKMVSSSSTEEETMSESGTWSVNSEKKTGNFSSSSLVIVESNIKKKLSVSDVQRMFEEFTKMQQDMRVLVGNNENMWHRYEDDVAQLREEIDAVYVEMLLTSGSVKTGRSSLTLHSGEAAEVAIAEQLQQMEEDGPLVPYEGNQLVPLNSRAHSLFINKVKKQEDEGSFIRRGLMRAVLEVSSKARRLWSMYTRMYPAL</sequence>
<feature type="compositionally biased region" description="Polar residues" evidence="1">
    <location>
        <begin position="274"/>
        <end position="314"/>
    </location>
</feature>
<reference evidence="2" key="2">
    <citation type="submission" date="2015-02" db="UniProtKB">
        <authorList>
            <consortium name="EnsemblMetazoa"/>
        </authorList>
    </citation>
    <scope>IDENTIFICATION</scope>
</reference>
<accession>T1J341</accession>
<evidence type="ECO:0000313" key="3">
    <source>
        <dbReference type="Proteomes" id="UP000014500"/>
    </source>
</evidence>